<organism evidence="4">
    <name type="scientific">uncultured Caudovirales phage</name>
    <dbReference type="NCBI Taxonomy" id="2100421"/>
    <lineage>
        <taxon>Viruses</taxon>
        <taxon>Duplodnaviria</taxon>
        <taxon>Heunggongvirae</taxon>
        <taxon>Uroviricota</taxon>
        <taxon>Caudoviricetes</taxon>
        <taxon>Peduoviridae</taxon>
        <taxon>Maltschvirus</taxon>
        <taxon>Maltschvirus maltsch</taxon>
    </lineage>
</organism>
<name>A0A6J5KRK8_9CAUD</name>
<dbReference type="EMBL" id="LR796173">
    <property type="protein sequence ID" value="CAB4123835.1"/>
    <property type="molecule type" value="Genomic_DNA"/>
</dbReference>
<accession>A0A6J5KRK8</accession>
<proteinExistence type="predicted"/>
<evidence type="ECO:0000256" key="2">
    <source>
        <dbReference type="SAM" id="MobiDB-lite"/>
    </source>
</evidence>
<keyword evidence="1" id="KW-0175">Coiled coil</keyword>
<protein>
    <submittedName>
        <fullName evidence="4">Uncharacterized protein</fullName>
    </submittedName>
</protein>
<evidence type="ECO:0000313" key="3">
    <source>
        <dbReference type="EMBL" id="CAB4122310.1"/>
    </source>
</evidence>
<reference evidence="4" key="1">
    <citation type="submission" date="2020-04" db="EMBL/GenBank/DDBJ databases">
        <authorList>
            <person name="Chiriac C."/>
            <person name="Salcher M."/>
            <person name="Ghai R."/>
            <person name="Kavagutti S V."/>
        </authorList>
    </citation>
    <scope>NUCLEOTIDE SEQUENCE</scope>
</reference>
<sequence length="323" mass="34129">MASLLTDMQIDEISLVDDGANEGARVAIVKAKGGKKPPMDEEADPNETEPDGDADDAKPAPKGSKSKKIPMAKIAGAVLAAIEELSPEIVEKAMAEGFSADPDAAASAAAIIKETVMDFQSLTKALEDAEAKLDALEKRAIDAEVALKDHETVIKAKDAEITSLKGATSEGEDEIMKALPESIRKRIETAETKAREAEEAIAKAKSDAEEREAIEKARALNVGDAEKVGKLLLRVSKGMTTADDAKDVEQLLKSAGEIAAHSPLFKAIGSASAVEGDPEEMLKAKAAEIQKGSDGKLTYAQAYSKALEQEPALYNAYVAKRRG</sequence>
<evidence type="ECO:0000313" key="4">
    <source>
        <dbReference type="EMBL" id="CAB4123835.1"/>
    </source>
</evidence>
<dbReference type="EMBL" id="LR796160">
    <property type="protein sequence ID" value="CAB4122310.1"/>
    <property type="molecule type" value="Genomic_DNA"/>
</dbReference>
<gene>
    <name evidence="3" type="ORF">UFOVP32_4</name>
    <name evidence="4" type="ORF">UFOVP50_72</name>
</gene>
<feature type="coiled-coil region" evidence="1">
    <location>
        <begin position="187"/>
        <end position="214"/>
    </location>
</feature>
<feature type="compositionally biased region" description="Acidic residues" evidence="2">
    <location>
        <begin position="40"/>
        <end position="54"/>
    </location>
</feature>
<evidence type="ECO:0000256" key="1">
    <source>
        <dbReference type="SAM" id="Coils"/>
    </source>
</evidence>
<feature type="region of interest" description="Disordered" evidence="2">
    <location>
        <begin position="29"/>
        <end position="68"/>
    </location>
</feature>
<feature type="coiled-coil region" evidence="1">
    <location>
        <begin position="112"/>
        <end position="153"/>
    </location>
</feature>